<sequence>MQGTLSSIGLAEVWVPLFAALLGGFLSLLGTYWALMRSHALELQRAEKLELKKAAQRAYEAFHKLHNAYETAANLQRQITEMFDTAAADGGADMEPWAKVKELIGSNFQEGVIEPSETSFLISARESELLNDVHLSQKRIWNISASAQKYNELRSQLVTLLEKHHITAEVIDGHTISAEISGQEGVIANVWENRLQNLLGQIIEYLDTDTPEAWETLGRFKEAAEKYFGEDFPEFRLEKAR</sequence>
<evidence type="ECO:0000313" key="4">
    <source>
        <dbReference type="Proteomes" id="UP000051401"/>
    </source>
</evidence>
<organism evidence="2 4">
    <name type="scientific">Roseovarius indicus</name>
    <dbReference type="NCBI Taxonomy" id="540747"/>
    <lineage>
        <taxon>Bacteria</taxon>
        <taxon>Pseudomonadati</taxon>
        <taxon>Pseudomonadota</taxon>
        <taxon>Alphaproteobacteria</taxon>
        <taxon>Rhodobacterales</taxon>
        <taxon>Roseobacteraceae</taxon>
        <taxon>Roseovarius</taxon>
    </lineage>
</organism>
<dbReference type="AlphaFoldDB" id="A0A0T5P3R2"/>
<evidence type="ECO:0000313" key="2">
    <source>
        <dbReference type="EMBL" id="KRS15874.1"/>
    </source>
</evidence>
<keyword evidence="1" id="KW-0812">Transmembrane</keyword>
<dbReference type="PATRIC" id="fig|540747.5.peg.2075"/>
<accession>A0A0T5P3R2</accession>
<dbReference type="STRING" id="540747.SAMN04488031_11481"/>
<evidence type="ECO:0000313" key="3">
    <source>
        <dbReference type="EMBL" id="QEW26403.1"/>
    </source>
</evidence>
<reference evidence="3 5" key="2">
    <citation type="submission" date="2018-08" db="EMBL/GenBank/DDBJ databases">
        <title>Genetic Globetrotter - A new plasmid hitch-hiking vast phylogenetic and geographic distances.</title>
        <authorList>
            <person name="Vollmers J."/>
            <person name="Petersen J."/>
        </authorList>
    </citation>
    <scope>NUCLEOTIDE SEQUENCE [LARGE SCALE GENOMIC DNA]</scope>
    <source>
        <strain evidence="3 5">DSM 26383</strain>
    </source>
</reference>
<name>A0A0T5P3R2_9RHOB</name>
<gene>
    <name evidence="3" type="ORF">RIdsm_02202</name>
    <name evidence="2" type="ORF">XM52_21525</name>
</gene>
<proteinExistence type="predicted"/>
<reference evidence="2 4" key="1">
    <citation type="submission" date="2015-04" db="EMBL/GenBank/DDBJ databases">
        <title>The draft genome sequence of Roseovarius indicus B108T.</title>
        <authorList>
            <person name="Li G."/>
            <person name="Lai Q."/>
            <person name="Shao Z."/>
            <person name="Yan P."/>
        </authorList>
    </citation>
    <scope>NUCLEOTIDE SEQUENCE [LARGE SCALE GENOMIC DNA]</scope>
    <source>
        <strain evidence="2 4">B108</strain>
    </source>
</reference>
<dbReference type="KEGG" id="rid:RIdsm_02202"/>
<feature type="transmembrane region" description="Helical" evidence="1">
    <location>
        <begin position="13"/>
        <end position="35"/>
    </location>
</feature>
<keyword evidence="1" id="KW-0472">Membrane</keyword>
<evidence type="ECO:0000256" key="1">
    <source>
        <dbReference type="SAM" id="Phobius"/>
    </source>
</evidence>
<dbReference type="Proteomes" id="UP000325785">
    <property type="component" value="Chromosome"/>
</dbReference>
<dbReference type="Proteomes" id="UP000051401">
    <property type="component" value="Unassembled WGS sequence"/>
</dbReference>
<dbReference type="RefSeq" id="WP_057819421.1">
    <property type="nucleotide sequence ID" value="NZ_CP031598.1"/>
</dbReference>
<dbReference type="EMBL" id="CP031598">
    <property type="protein sequence ID" value="QEW26403.1"/>
    <property type="molecule type" value="Genomic_DNA"/>
</dbReference>
<evidence type="ECO:0000313" key="5">
    <source>
        <dbReference type="Proteomes" id="UP000325785"/>
    </source>
</evidence>
<keyword evidence="4" id="KW-1185">Reference proteome</keyword>
<keyword evidence="1" id="KW-1133">Transmembrane helix</keyword>
<dbReference type="OrthoDB" id="9848338at2"/>
<dbReference type="EMBL" id="LAXI01000018">
    <property type="protein sequence ID" value="KRS15874.1"/>
    <property type="molecule type" value="Genomic_DNA"/>
</dbReference>
<protein>
    <submittedName>
        <fullName evidence="2">Uncharacterized protein</fullName>
    </submittedName>
</protein>